<feature type="domain" description="Glycosyl transferase family 1" evidence="5">
    <location>
        <begin position="510"/>
        <end position="665"/>
    </location>
</feature>
<dbReference type="AlphaFoldDB" id="A0A140L6V9"/>
<protein>
    <recommendedName>
        <fullName evidence="10">Glycosyltransferase</fullName>
    </recommendedName>
</protein>
<dbReference type="EMBL" id="LOEE01000028">
    <property type="protein sequence ID" value="KXG76284.1"/>
    <property type="molecule type" value="Genomic_DNA"/>
</dbReference>
<dbReference type="SUPFAM" id="SSF53756">
    <property type="entry name" value="UDP-Glycosyltransferase/glycogen phosphorylase"/>
    <property type="match status" value="1"/>
</dbReference>
<evidence type="ECO:0000256" key="1">
    <source>
        <dbReference type="ARBA" id="ARBA00004776"/>
    </source>
</evidence>
<dbReference type="Pfam" id="PF00535">
    <property type="entry name" value="Glycos_transf_2"/>
    <property type="match status" value="1"/>
</dbReference>
<evidence type="ECO:0000259" key="7">
    <source>
        <dbReference type="Pfam" id="PF13439"/>
    </source>
</evidence>
<dbReference type="STRING" id="520762.AN619_12410"/>
<comment type="similarity">
    <text evidence="2">Belongs to the glycosyltransferase 2 family.</text>
</comment>
<dbReference type="PANTHER" id="PTHR43179">
    <property type="entry name" value="RHAMNOSYLTRANSFERASE WBBL"/>
    <property type="match status" value="1"/>
</dbReference>
<keyword evidence="3" id="KW-0328">Glycosyltransferase</keyword>
<feature type="domain" description="Glycosyltransferase subfamily 4-like N-terminal" evidence="7">
    <location>
        <begin position="305"/>
        <end position="499"/>
    </location>
</feature>
<evidence type="ECO:0000313" key="8">
    <source>
        <dbReference type="EMBL" id="KXG76284.1"/>
    </source>
</evidence>
<dbReference type="Gene3D" id="3.40.50.2000">
    <property type="entry name" value="Glycogen Phosphorylase B"/>
    <property type="match status" value="2"/>
</dbReference>
<proteinExistence type="inferred from homology"/>
<sequence length="782" mass="91265">MGVKNVNRQKCDIIIPVYNAYEDLKECVESVFKNTDEEDYYLILIDDKSTDARIGTYFKMLESQKIKNLILLRNDQNMGFVKTVNKGMSLSKNDVLLLNSDTVVTKNWLKKIREYAYKDESVATVTPLTNNGTICSVPNFCEDNNVPEHFSLEEFAERIEKISLGKCVEIPTAVGFCMYIKREALDKVGLFDEVNFGKGYGEENDFCCRLIEHGFINVICDNTFIYHKGSLSFKEEKRKLIEKNSKILLEKHPYYDIEVHKFIQKNPLKDIQENIKLNIKLKNKKNNILFLIHNGVDRPINHPRGGTEFHTYDIIKNLNEFNSFIIIPSHTSNKLYVEAFIGKEKIMFEFNFEGVIRQSTFHSKEYKEFLQTIITYFQIDLVHVQHLKGHTFDIVDICEELNIPCLITLHDFYMICPTIEMLDTNKQYCKTTSGLEMCRLCIKEKFGYDENFLDIWQRKVKEKIIKFHKIITPSQSTKEIFQQHYKDLNLNIDVIEHGVSQKIIKKQPDAMKQDNEFKVAFIGGLAPYKGSDKIHDIIQMNKDSAIKWFLIGNLGDQKLSLLEREDLVKYGRYEREEIVSILRNLEIDLVCILSCVPETYAYTLSESLIAGIPVLVTDVGALGERVKKYGTGWMVPPNANPLNLLEKIQYIKENREEYVAMKRKIKDIHIPTILEMCRKYENIYQAVIRKEKQHDMLDSSKARFIFEAYKRANISISGQDENINLELYDRVVSLEREIQAMKDTLGWKILEVIRRRAPYLIKLGKKVLYFLLKKGYTRKGYK</sequence>
<dbReference type="InterPro" id="IPR029044">
    <property type="entry name" value="Nucleotide-diphossugar_trans"/>
</dbReference>
<organism evidence="8 9">
    <name type="scientific">Thermotalea metallivorans</name>
    <dbReference type="NCBI Taxonomy" id="520762"/>
    <lineage>
        <taxon>Bacteria</taxon>
        <taxon>Bacillati</taxon>
        <taxon>Bacillota</taxon>
        <taxon>Clostridia</taxon>
        <taxon>Peptostreptococcales</taxon>
        <taxon>Thermotaleaceae</taxon>
        <taxon>Thermotalea</taxon>
    </lineage>
</organism>
<evidence type="ECO:0008006" key="10">
    <source>
        <dbReference type="Google" id="ProtNLM"/>
    </source>
</evidence>
<dbReference type="OrthoDB" id="9813495at2"/>
<reference evidence="8 9" key="1">
    <citation type="submission" date="2015-12" db="EMBL/GenBank/DDBJ databases">
        <title>Draft genome sequence of the thermoanaerobe Thermotalea metallivorans, an isolate from the runoff channel of the Great Artesian Basin, Australia.</title>
        <authorList>
            <person name="Patel B.K."/>
        </authorList>
    </citation>
    <scope>NUCLEOTIDE SEQUENCE [LARGE SCALE GENOMIC DNA]</scope>
    <source>
        <strain evidence="8 9">B2-1</strain>
    </source>
</reference>
<comment type="caution">
    <text evidence="8">The sequence shown here is derived from an EMBL/GenBank/DDBJ whole genome shotgun (WGS) entry which is preliminary data.</text>
</comment>
<evidence type="ECO:0000259" key="6">
    <source>
        <dbReference type="Pfam" id="PF00535"/>
    </source>
</evidence>
<dbReference type="PANTHER" id="PTHR43179:SF12">
    <property type="entry name" value="GALACTOFURANOSYLTRANSFERASE GLFT2"/>
    <property type="match status" value="1"/>
</dbReference>
<keyword evidence="4" id="KW-0808">Transferase</keyword>
<dbReference type="Proteomes" id="UP000070456">
    <property type="component" value="Unassembled WGS sequence"/>
</dbReference>
<accession>A0A140L6V9</accession>
<evidence type="ECO:0000256" key="4">
    <source>
        <dbReference type="ARBA" id="ARBA00022679"/>
    </source>
</evidence>
<gene>
    <name evidence="8" type="ORF">AN619_12410</name>
</gene>
<evidence type="ECO:0000313" key="9">
    <source>
        <dbReference type="Proteomes" id="UP000070456"/>
    </source>
</evidence>
<feature type="domain" description="Glycosyltransferase 2-like" evidence="6">
    <location>
        <begin position="13"/>
        <end position="188"/>
    </location>
</feature>
<dbReference type="InterPro" id="IPR001296">
    <property type="entry name" value="Glyco_trans_1"/>
</dbReference>
<evidence type="ECO:0000256" key="2">
    <source>
        <dbReference type="ARBA" id="ARBA00006739"/>
    </source>
</evidence>
<dbReference type="SUPFAM" id="SSF53448">
    <property type="entry name" value="Nucleotide-diphospho-sugar transferases"/>
    <property type="match status" value="1"/>
</dbReference>
<name>A0A140L6V9_9FIRM</name>
<dbReference type="Pfam" id="PF13439">
    <property type="entry name" value="Glyco_transf_4"/>
    <property type="match status" value="1"/>
</dbReference>
<evidence type="ECO:0000259" key="5">
    <source>
        <dbReference type="Pfam" id="PF00534"/>
    </source>
</evidence>
<dbReference type="InterPro" id="IPR001173">
    <property type="entry name" value="Glyco_trans_2-like"/>
</dbReference>
<comment type="pathway">
    <text evidence="1">Cell wall biogenesis; cell wall polysaccharide biosynthesis.</text>
</comment>
<dbReference type="GO" id="GO:0016757">
    <property type="term" value="F:glycosyltransferase activity"/>
    <property type="evidence" value="ECO:0007669"/>
    <property type="project" value="UniProtKB-KW"/>
</dbReference>
<evidence type="ECO:0000256" key="3">
    <source>
        <dbReference type="ARBA" id="ARBA00022676"/>
    </source>
</evidence>
<dbReference type="Gene3D" id="3.90.550.10">
    <property type="entry name" value="Spore Coat Polysaccharide Biosynthesis Protein SpsA, Chain A"/>
    <property type="match status" value="1"/>
</dbReference>
<dbReference type="Pfam" id="PF00534">
    <property type="entry name" value="Glycos_transf_1"/>
    <property type="match status" value="1"/>
</dbReference>
<dbReference type="InterPro" id="IPR028098">
    <property type="entry name" value="Glyco_trans_4-like_N"/>
</dbReference>
<keyword evidence="9" id="KW-1185">Reference proteome</keyword>